<name>A0A830CQM8_9LAMI</name>
<organism evidence="8 9">
    <name type="scientific">Phtheirospermum japonicum</name>
    <dbReference type="NCBI Taxonomy" id="374723"/>
    <lineage>
        <taxon>Eukaryota</taxon>
        <taxon>Viridiplantae</taxon>
        <taxon>Streptophyta</taxon>
        <taxon>Embryophyta</taxon>
        <taxon>Tracheophyta</taxon>
        <taxon>Spermatophyta</taxon>
        <taxon>Magnoliopsida</taxon>
        <taxon>eudicotyledons</taxon>
        <taxon>Gunneridae</taxon>
        <taxon>Pentapetalae</taxon>
        <taxon>asterids</taxon>
        <taxon>lamiids</taxon>
        <taxon>Lamiales</taxon>
        <taxon>Orobanchaceae</taxon>
        <taxon>Orobanchaceae incertae sedis</taxon>
        <taxon>Phtheirospermum</taxon>
    </lineage>
</organism>
<evidence type="ECO:0000313" key="8">
    <source>
        <dbReference type="EMBL" id="GFP98414.1"/>
    </source>
</evidence>
<keyword evidence="9" id="KW-1185">Reference proteome</keyword>
<dbReference type="PRINTS" id="PR00404">
    <property type="entry name" value="MADSDOMAIN"/>
</dbReference>
<sequence>MPRRPSRGRRSIPIRRIENQDDLYATFSKRCRGLYKKASELSTLCDADVGVTVFSPTNNPFSFWHPTMESVVGRYRDPNVLQDDQTRIMEAEARGRVEYLNIQLDMILDEKDIVKAKEKQVDEVDQTREKGWWEETPIESLNKEQVKEWNAMFQDFSSKIQKCIDDKKKGASSSSAAQHHNVAYFPGVVGPSVAQHGFLPGPSYAPAPAPAPTPMPMMGMIAPSQFPLHYYNNTPPHPQLPIASQYYGPSDARYPLAGGGHAFPQRFGIFNHFPVQGQNPFASGNGESSAQGEARDPSTSQGPGEPSTSRGAGEPPNCGGFLDSFPPYWGGQ</sequence>
<proteinExistence type="predicted"/>
<evidence type="ECO:0000256" key="3">
    <source>
        <dbReference type="ARBA" id="ARBA00023125"/>
    </source>
</evidence>
<dbReference type="Gene3D" id="3.40.1810.10">
    <property type="entry name" value="Transcription factor, MADS-box"/>
    <property type="match status" value="1"/>
</dbReference>
<dbReference type="PANTHER" id="PTHR11945">
    <property type="entry name" value="MADS BOX PROTEIN"/>
    <property type="match status" value="1"/>
</dbReference>
<feature type="domain" description="MADS-box" evidence="7">
    <location>
        <begin position="7"/>
        <end position="67"/>
    </location>
</feature>
<dbReference type="PANTHER" id="PTHR11945:SF776">
    <property type="entry name" value="AGAMOUS-LIKE 50-RELATED"/>
    <property type="match status" value="1"/>
</dbReference>
<dbReference type="GO" id="GO:0005634">
    <property type="term" value="C:nucleus"/>
    <property type="evidence" value="ECO:0007669"/>
    <property type="project" value="UniProtKB-SubCell"/>
</dbReference>
<dbReference type="SMART" id="SM00432">
    <property type="entry name" value="MADS"/>
    <property type="match status" value="1"/>
</dbReference>
<dbReference type="Pfam" id="PF00319">
    <property type="entry name" value="SRF-TF"/>
    <property type="match status" value="1"/>
</dbReference>
<dbReference type="GO" id="GO:0046983">
    <property type="term" value="F:protein dimerization activity"/>
    <property type="evidence" value="ECO:0007669"/>
    <property type="project" value="InterPro"/>
</dbReference>
<comment type="caution">
    <text evidence="8">The sequence shown here is derived from an EMBL/GenBank/DDBJ whole genome shotgun (WGS) entry which is preliminary data.</text>
</comment>
<accession>A0A830CQM8</accession>
<evidence type="ECO:0000256" key="2">
    <source>
        <dbReference type="ARBA" id="ARBA00023015"/>
    </source>
</evidence>
<dbReference type="PROSITE" id="PS50066">
    <property type="entry name" value="MADS_BOX_2"/>
    <property type="match status" value="1"/>
</dbReference>
<dbReference type="EMBL" id="BMAC01000526">
    <property type="protein sequence ID" value="GFP98414.1"/>
    <property type="molecule type" value="Genomic_DNA"/>
</dbReference>
<evidence type="ECO:0000256" key="6">
    <source>
        <dbReference type="SAM" id="MobiDB-lite"/>
    </source>
</evidence>
<dbReference type="SUPFAM" id="SSF55455">
    <property type="entry name" value="SRF-like"/>
    <property type="match status" value="1"/>
</dbReference>
<feature type="compositionally biased region" description="Polar residues" evidence="6">
    <location>
        <begin position="276"/>
        <end position="310"/>
    </location>
</feature>
<evidence type="ECO:0000256" key="1">
    <source>
        <dbReference type="ARBA" id="ARBA00004123"/>
    </source>
</evidence>
<feature type="region of interest" description="Disordered" evidence="6">
    <location>
        <begin position="274"/>
        <end position="332"/>
    </location>
</feature>
<reference evidence="8" key="1">
    <citation type="submission" date="2020-07" db="EMBL/GenBank/DDBJ databases">
        <title>Ethylene signaling mediates host invasion by parasitic plants.</title>
        <authorList>
            <person name="Yoshida S."/>
        </authorList>
    </citation>
    <scope>NUCLEOTIDE SEQUENCE</scope>
    <source>
        <strain evidence="8">Okayama</strain>
    </source>
</reference>
<protein>
    <submittedName>
        <fullName evidence="8">Agamous-like mads-box protein agl61</fullName>
    </submittedName>
</protein>
<dbReference type="GO" id="GO:0000981">
    <property type="term" value="F:DNA-binding transcription factor activity, RNA polymerase II-specific"/>
    <property type="evidence" value="ECO:0007669"/>
    <property type="project" value="TreeGrafter"/>
</dbReference>
<evidence type="ECO:0000259" key="7">
    <source>
        <dbReference type="PROSITE" id="PS50066"/>
    </source>
</evidence>
<comment type="subcellular location">
    <subcellularLocation>
        <location evidence="1">Nucleus</location>
    </subcellularLocation>
</comment>
<evidence type="ECO:0000256" key="5">
    <source>
        <dbReference type="ARBA" id="ARBA00023242"/>
    </source>
</evidence>
<dbReference type="OrthoDB" id="1274585at2759"/>
<gene>
    <name evidence="8" type="ORF">PHJA_001985300</name>
</gene>
<keyword evidence="4" id="KW-0804">Transcription</keyword>
<evidence type="ECO:0000256" key="4">
    <source>
        <dbReference type="ARBA" id="ARBA00023163"/>
    </source>
</evidence>
<keyword evidence="5" id="KW-0539">Nucleus</keyword>
<evidence type="ECO:0000313" key="9">
    <source>
        <dbReference type="Proteomes" id="UP000653305"/>
    </source>
</evidence>
<keyword evidence="3" id="KW-0238">DNA-binding</keyword>
<keyword evidence="2" id="KW-0805">Transcription regulation</keyword>
<dbReference type="AlphaFoldDB" id="A0A830CQM8"/>
<dbReference type="InterPro" id="IPR002100">
    <property type="entry name" value="TF_MADSbox"/>
</dbReference>
<dbReference type="Proteomes" id="UP000653305">
    <property type="component" value="Unassembled WGS sequence"/>
</dbReference>
<dbReference type="InterPro" id="IPR036879">
    <property type="entry name" value="TF_MADSbox_sf"/>
</dbReference>
<dbReference type="GO" id="GO:0000978">
    <property type="term" value="F:RNA polymerase II cis-regulatory region sequence-specific DNA binding"/>
    <property type="evidence" value="ECO:0007669"/>
    <property type="project" value="TreeGrafter"/>
</dbReference>